<comment type="caution">
    <text evidence="2">The sequence shown here is derived from an EMBL/GenBank/DDBJ whole genome shotgun (WGS) entry which is preliminary data.</text>
</comment>
<accession>A0A934R575</accession>
<protein>
    <submittedName>
        <fullName evidence="2">Uncharacterized protein</fullName>
    </submittedName>
</protein>
<sequence length="100" mass="11179">MKNIDFDDLLRSAGEDFPLPPSFHADVWNRIESAEAIRSKLETPWHHNIISMIARPWAAASGFAAMVALGLWLGALSIPDNFRTETAYARSISPFAQSHR</sequence>
<dbReference type="RefSeq" id="WP_200352334.1">
    <property type="nucleotide sequence ID" value="NZ_BAABHZ010000001.1"/>
</dbReference>
<feature type="transmembrane region" description="Helical" evidence="1">
    <location>
        <begin position="57"/>
        <end position="78"/>
    </location>
</feature>
<evidence type="ECO:0000313" key="3">
    <source>
        <dbReference type="Proteomes" id="UP000600139"/>
    </source>
</evidence>
<dbReference type="AlphaFoldDB" id="A0A934R575"/>
<reference evidence="2" key="1">
    <citation type="submission" date="2021-01" db="EMBL/GenBank/DDBJ databases">
        <title>Modified the classification status of verrucomicrobia.</title>
        <authorList>
            <person name="Feng X."/>
        </authorList>
    </citation>
    <scope>NUCLEOTIDE SEQUENCE</scope>
    <source>
        <strain evidence="2">JCM 18052</strain>
    </source>
</reference>
<evidence type="ECO:0000313" key="2">
    <source>
        <dbReference type="EMBL" id="MBK1817391.1"/>
    </source>
</evidence>
<proteinExistence type="predicted"/>
<name>A0A934R575_9BACT</name>
<dbReference type="Proteomes" id="UP000600139">
    <property type="component" value="Unassembled WGS sequence"/>
</dbReference>
<evidence type="ECO:0000256" key="1">
    <source>
        <dbReference type="SAM" id="Phobius"/>
    </source>
</evidence>
<dbReference type="EMBL" id="JAENIK010000012">
    <property type="protein sequence ID" value="MBK1817391.1"/>
    <property type="molecule type" value="Genomic_DNA"/>
</dbReference>
<organism evidence="2 3">
    <name type="scientific">Luteolibacter yonseiensis</name>
    <dbReference type="NCBI Taxonomy" id="1144680"/>
    <lineage>
        <taxon>Bacteria</taxon>
        <taxon>Pseudomonadati</taxon>
        <taxon>Verrucomicrobiota</taxon>
        <taxon>Verrucomicrobiia</taxon>
        <taxon>Verrucomicrobiales</taxon>
        <taxon>Verrucomicrobiaceae</taxon>
        <taxon>Luteolibacter</taxon>
    </lineage>
</organism>
<keyword evidence="1" id="KW-0472">Membrane</keyword>
<keyword evidence="1" id="KW-0812">Transmembrane</keyword>
<keyword evidence="1" id="KW-1133">Transmembrane helix</keyword>
<keyword evidence="3" id="KW-1185">Reference proteome</keyword>
<gene>
    <name evidence="2" type="ORF">JIN84_17355</name>
</gene>